<accession>A6IHA1</accession>
<gene>
    <name evidence="1" type="ORF">rCG_41516</name>
</gene>
<dbReference type="AlphaFoldDB" id="A6IHA1"/>
<dbReference type="Proteomes" id="UP000234681">
    <property type="component" value="Chromosome 2"/>
</dbReference>
<sequence length="116" mass="13089">MQSVFCLHHRWMRSQLEHAGAQRSFLVSWSLSLVAAAPESGFMTPWLSMTVSKIMQDSTEKTEFLALLSMQFISKNDIRDAAHNFCQLLFSCDDHGCLVFGSEIDIPKQSIHGVLL</sequence>
<proteinExistence type="predicted"/>
<evidence type="ECO:0000313" key="2">
    <source>
        <dbReference type="Proteomes" id="UP000234681"/>
    </source>
</evidence>
<reference evidence="2" key="1">
    <citation type="submission" date="2005-09" db="EMBL/GenBank/DDBJ databases">
        <authorList>
            <person name="Mural R.J."/>
            <person name="Li P.W."/>
            <person name="Adams M.D."/>
            <person name="Amanatides P.G."/>
            <person name="Baden-Tillson H."/>
            <person name="Barnstead M."/>
            <person name="Chin S.H."/>
            <person name="Dew I."/>
            <person name="Evans C.A."/>
            <person name="Ferriera S."/>
            <person name="Flanigan M."/>
            <person name="Fosler C."/>
            <person name="Glodek A."/>
            <person name="Gu Z."/>
            <person name="Holt R.A."/>
            <person name="Jennings D."/>
            <person name="Kraft C.L."/>
            <person name="Lu F."/>
            <person name="Nguyen T."/>
            <person name="Nusskern D.R."/>
            <person name="Pfannkoch C.M."/>
            <person name="Sitter C."/>
            <person name="Sutton G.G."/>
            <person name="Venter J.C."/>
            <person name="Wang Z."/>
            <person name="Woodage T."/>
            <person name="Zheng X.H."/>
            <person name="Zhong F."/>
        </authorList>
    </citation>
    <scope>NUCLEOTIDE SEQUENCE [LARGE SCALE GENOMIC DNA]</scope>
    <source>
        <strain>BN</strain>
        <strain evidence="2">Sprague-Dawley</strain>
    </source>
</reference>
<protein>
    <submittedName>
        <fullName evidence="1">RCG41516</fullName>
    </submittedName>
</protein>
<evidence type="ECO:0000313" key="1">
    <source>
        <dbReference type="EMBL" id="EDM01049.1"/>
    </source>
</evidence>
<organism evidence="1 2">
    <name type="scientific">Rattus norvegicus</name>
    <name type="common">Rat</name>
    <dbReference type="NCBI Taxonomy" id="10116"/>
    <lineage>
        <taxon>Eukaryota</taxon>
        <taxon>Metazoa</taxon>
        <taxon>Chordata</taxon>
        <taxon>Craniata</taxon>
        <taxon>Vertebrata</taxon>
        <taxon>Euteleostomi</taxon>
        <taxon>Mammalia</taxon>
        <taxon>Eutheria</taxon>
        <taxon>Euarchontoglires</taxon>
        <taxon>Glires</taxon>
        <taxon>Rodentia</taxon>
        <taxon>Myomorpha</taxon>
        <taxon>Muroidea</taxon>
        <taxon>Muridae</taxon>
        <taxon>Murinae</taxon>
        <taxon>Rattus</taxon>
    </lineage>
</organism>
<name>A6IHA1_RAT</name>
<dbReference type="EMBL" id="CH473961">
    <property type="protein sequence ID" value="EDM01049.1"/>
    <property type="molecule type" value="Genomic_DNA"/>
</dbReference>